<protein>
    <submittedName>
        <fullName evidence="5">1-acyl-sn-glycerol-3-phosphate acyltransferase</fullName>
    </submittedName>
</protein>
<feature type="compositionally biased region" description="Basic residues" evidence="3">
    <location>
        <begin position="244"/>
        <end position="259"/>
    </location>
</feature>
<dbReference type="InterPro" id="IPR002123">
    <property type="entry name" value="Plipid/glycerol_acylTrfase"/>
</dbReference>
<dbReference type="GO" id="GO:0003841">
    <property type="term" value="F:1-acylglycerol-3-phosphate O-acyltransferase activity"/>
    <property type="evidence" value="ECO:0007669"/>
    <property type="project" value="TreeGrafter"/>
</dbReference>
<name>A0A4Q2S9V8_9ACTN</name>
<evidence type="ECO:0000256" key="1">
    <source>
        <dbReference type="ARBA" id="ARBA00022679"/>
    </source>
</evidence>
<keyword evidence="2 5" id="KW-0012">Acyltransferase</keyword>
<evidence type="ECO:0000259" key="4">
    <source>
        <dbReference type="SMART" id="SM00563"/>
    </source>
</evidence>
<dbReference type="Pfam" id="PF01553">
    <property type="entry name" value="Acyltransferase"/>
    <property type="match status" value="1"/>
</dbReference>
<proteinExistence type="predicted"/>
<dbReference type="GO" id="GO:0005886">
    <property type="term" value="C:plasma membrane"/>
    <property type="evidence" value="ECO:0007669"/>
    <property type="project" value="TreeGrafter"/>
</dbReference>
<dbReference type="PANTHER" id="PTHR10434">
    <property type="entry name" value="1-ACYL-SN-GLYCEROL-3-PHOSPHATE ACYLTRANSFERASE"/>
    <property type="match status" value="1"/>
</dbReference>
<evidence type="ECO:0000313" key="5">
    <source>
        <dbReference type="EMBL" id="RYC00327.1"/>
    </source>
</evidence>
<keyword evidence="1 5" id="KW-0808">Transferase</keyword>
<dbReference type="Proteomes" id="UP000293291">
    <property type="component" value="Unassembled WGS sequence"/>
</dbReference>
<dbReference type="OrthoDB" id="3210041at2"/>
<dbReference type="RefSeq" id="WP_129455877.1">
    <property type="nucleotide sequence ID" value="NZ_JACXYX010000016.1"/>
</dbReference>
<dbReference type="SUPFAM" id="SSF69593">
    <property type="entry name" value="Glycerol-3-phosphate (1)-acyltransferase"/>
    <property type="match status" value="1"/>
</dbReference>
<dbReference type="PANTHER" id="PTHR10434:SF55">
    <property type="entry name" value="POSSIBLE ACYLTRANSFERASE"/>
    <property type="match status" value="1"/>
</dbReference>
<organism evidence="5 6">
    <name type="scientific">Nocardioides ganghwensis</name>
    <dbReference type="NCBI Taxonomy" id="252230"/>
    <lineage>
        <taxon>Bacteria</taxon>
        <taxon>Bacillati</taxon>
        <taxon>Actinomycetota</taxon>
        <taxon>Actinomycetes</taxon>
        <taxon>Propionibacteriales</taxon>
        <taxon>Nocardioidaceae</taxon>
        <taxon>Nocardioides</taxon>
    </lineage>
</organism>
<dbReference type="GO" id="GO:0006654">
    <property type="term" value="P:phosphatidic acid biosynthetic process"/>
    <property type="evidence" value="ECO:0007669"/>
    <property type="project" value="TreeGrafter"/>
</dbReference>
<comment type="caution">
    <text evidence="5">The sequence shown here is derived from an EMBL/GenBank/DDBJ whole genome shotgun (WGS) entry which is preliminary data.</text>
</comment>
<reference evidence="5 6" key="1">
    <citation type="submission" date="2019-01" db="EMBL/GenBank/DDBJ databases">
        <title>Novel species of Nocardioides.</title>
        <authorList>
            <person name="Liu Q."/>
            <person name="Xin Y.-H."/>
        </authorList>
    </citation>
    <scope>NUCLEOTIDE SEQUENCE [LARGE SCALE GENOMIC DNA]</scope>
    <source>
        <strain evidence="5 6">CGMCC 4.6875</strain>
    </source>
</reference>
<feature type="region of interest" description="Disordered" evidence="3">
    <location>
        <begin position="233"/>
        <end position="259"/>
    </location>
</feature>
<keyword evidence="6" id="KW-1185">Reference proteome</keyword>
<evidence type="ECO:0000256" key="2">
    <source>
        <dbReference type="ARBA" id="ARBA00023315"/>
    </source>
</evidence>
<sequence length="259" mass="28457">MRDVTYPPIIVTAKAAFKALGQRIVLTGTENVPREGGVLLAYNHVGYVDFVYGGLAANPSGRLVRFMAKRELFDHRWVGPLMRSLNHIEVDRGEGLQSFHTAVDYLRRGEAVGIFPEATISRAMELKEFKTGAVRIAAEAGVPLVPVIMWGTQRMMTKDHPRDFSRGKTIAITVGEPMHPTGADPVGDTARLHAQMSRMLADTVAAYPADEQPPGSWWVPASMGGSAPTLEEAARLDAAEKRERARKRAEKRAKRQSGK</sequence>
<dbReference type="SMART" id="SM00563">
    <property type="entry name" value="PlsC"/>
    <property type="match status" value="1"/>
</dbReference>
<evidence type="ECO:0000256" key="3">
    <source>
        <dbReference type="SAM" id="MobiDB-lite"/>
    </source>
</evidence>
<accession>A0A4Q2S9V8</accession>
<dbReference type="EMBL" id="SDWU01000015">
    <property type="protein sequence ID" value="RYC00327.1"/>
    <property type="molecule type" value="Genomic_DNA"/>
</dbReference>
<dbReference type="AlphaFoldDB" id="A0A4Q2S9V8"/>
<feature type="domain" description="Phospholipid/glycerol acyltransferase" evidence="4">
    <location>
        <begin position="38"/>
        <end position="152"/>
    </location>
</feature>
<feature type="compositionally biased region" description="Basic and acidic residues" evidence="3">
    <location>
        <begin position="233"/>
        <end position="243"/>
    </location>
</feature>
<dbReference type="CDD" id="cd07989">
    <property type="entry name" value="LPLAT_AGPAT-like"/>
    <property type="match status" value="1"/>
</dbReference>
<evidence type="ECO:0000313" key="6">
    <source>
        <dbReference type="Proteomes" id="UP000293291"/>
    </source>
</evidence>
<gene>
    <name evidence="5" type="ORF">EUA07_14445</name>
</gene>